<dbReference type="PROSITE" id="PS51257">
    <property type="entry name" value="PROKAR_LIPOPROTEIN"/>
    <property type="match status" value="1"/>
</dbReference>
<feature type="compositionally biased region" description="Basic and acidic residues" evidence="1">
    <location>
        <begin position="45"/>
        <end position="73"/>
    </location>
</feature>
<organism evidence="4 5">
    <name type="scientific">Kingella potus</name>
    <dbReference type="NCBI Taxonomy" id="265175"/>
    <lineage>
        <taxon>Bacteria</taxon>
        <taxon>Pseudomonadati</taxon>
        <taxon>Pseudomonadota</taxon>
        <taxon>Betaproteobacteria</taxon>
        <taxon>Neisseriales</taxon>
        <taxon>Neisseriaceae</taxon>
        <taxon>Kingella</taxon>
    </lineage>
</organism>
<sequence length="215" mass="24369">MKNNTLISLAAALLLLAGCPLQKGEDETKKELAALKEQLAQQQKQEAERAEKAKQEEQAVKQQQREDEIYRRAQEDMELRRAFEEEEEKLAKEEQAKREAEKAKQEAAKKKSIEKLTRYQAVVISESGYGALNLRGSPSTQSVVVTELQDGTEVQVIAETDVCHKIRSHYGCWVKVKTREGLTGYLMNAYLQKTNAAGFSRRPEKTAPEEEPVEF</sequence>
<name>A0A377R167_9NEIS</name>
<dbReference type="RefSeq" id="WP_172461213.1">
    <property type="nucleotide sequence ID" value="NZ_UGJJ01000001.1"/>
</dbReference>
<evidence type="ECO:0000313" key="5">
    <source>
        <dbReference type="Proteomes" id="UP000254293"/>
    </source>
</evidence>
<keyword evidence="5" id="KW-1185">Reference proteome</keyword>
<feature type="signal peptide" evidence="2">
    <location>
        <begin position="1"/>
        <end position="23"/>
    </location>
</feature>
<dbReference type="InterPro" id="IPR003646">
    <property type="entry name" value="SH3-like_bac-type"/>
</dbReference>
<proteinExistence type="predicted"/>
<protein>
    <submittedName>
        <fullName evidence="4">Bacterial SH3 domain</fullName>
    </submittedName>
</protein>
<dbReference type="Pfam" id="PF08239">
    <property type="entry name" value="SH3_3"/>
    <property type="match status" value="1"/>
</dbReference>
<dbReference type="EMBL" id="UGJJ01000001">
    <property type="protein sequence ID" value="STR00765.1"/>
    <property type="molecule type" value="Genomic_DNA"/>
</dbReference>
<evidence type="ECO:0000256" key="2">
    <source>
        <dbReference type="SAM" id="SignalP"/>
    </source>
</evidence>
<dbReference type="Gene3D" id="2.30.30.40">
    <property type="entry name" value="SH3 Domains"/>
    <property type="match status" value="1"/>
</dbReference>
<feature type="region of interest" description="Disordered" evidence="1">
    <location>
        <begin position="41"/>
        <end position="73"/>
    </location>
</feature>
<dbReference type="Proteomes" id="UP000254293">
    <property type="component" value="Unassembled WGS sequence"/>
</dbReference>
<gene>
    <name evidence="4" type="ORF">NCTC13336_00985</name>
</gene>
<feature type="domain" description="SH3b" evidence="3">
    <location>
        <begin position="119"/>
        <end position="195"/>
    </location>
</feature>
<keyword evidence="2" id="KW-0732">Signal</keyword>
<feature type="chain" id="PRO_5016730184" evidence="2">
    <location>
        <begin position="24"/>
        <end position="215"/>
    </location>
</feature>
<dbReference type="AlphaFoldDB" id="A0A377R167"/>
<evidence type="ECO:0000313" key="4">
    <source>
        <dbReference type="EMBL" id="STR00765.1"/>
    </source>
</evidence>
<evidence type="ECO:0000256" key="1">
    <source>
        <dbReference type="SAM" id="MobiDB-lite"/>
    </source>
</evidence>
<dbReference type="PROSITE" id="PS51781">
    <property type="entry name" value="SH3B"/>
    <property type="match status" value="1"/>
</dbReference>
<accession>A0A377R167</accession>
<evidence type="ECO:0000259" key="3">
    <source>
        <dbReference type="PROSITE" id="PS51781"/>
    </source>
</evidence>
<reference evidence="4 5" key="1">
    <citation type="submission" date="2018-06" db="EMBL/GenBank/DDBJ databases">
        <authorList>
            <consortium name="Pathogen Informatics"/>
            <person name="Doyle S."/>
        </authorList>
    </citation>
    <scope>NUCLEOTIDE SEQUENCE [LARGE SCALE GENOMIC DNA]</scope>
    <source>
        <strain evidence="4 5">NCTC13336</strain>
    </source>
</reference>